<protein>
    <recommendedName>
        <fullName evidence="8">CASP-like protein</fullName>
    </recommendedName>
</protein>
<dbReference type="AlphaFoldDB" id="A0AAD4P981"/>
<feature type="compositionally biased region" description="Basic and acidic residues" evidence="9">
    <location>
        <begin position="102"/>
        <end position="111"/>
    </location>
</feature>
<evidence type="ECO:0000256" key="1">
    <source>
        <dbReference type="ARBA" id="ARBA00004651"/>
    </source>
</evidence>
<feature type="compositionally biased region" description="Low complexity" evidence="9">
    <location>
        <begin position="17"/>
        <end position="34"/>
    </location>
</feature>
<evidence type="ECO:0000313" key="12">
    <source>
        <dbReference type="Proteomes" id="UP001190926"/>
    </source>
</evidence>
<keyword evidence="12" id="KW-1185">Reference proteome</keyword>
<feature type="transmembrane region" description="Helical" evidence="8">
    <location>
        <begin position="340"/>
        <end position="362"/>
    </location>
</feature>
<feature type="transmembrane region" description="Helical" evidence="8">
    <location>
        <begin position="257"/>
        <end position="278"/>
    </location>
</feature>
<dbReference type="Pfam" id="PF04535">
    <property type="entry name" value="CASP_dom"/>
    <property type="match status" value="1"/>
</dbReference>
<gene>
    <name evidence="11" type="ORF">C2S53_008928</name>
</gene>
<comment type="subunit">
    <text evidence="3 8">Homodimer and heterodimers.</text>
</comment>
<keyword evidence="7 8" id="KW-0472">Membrane</keyword>
<evidence type="ECO:0000256" key="9">
    <source>
        <dbReference type="SAM" id="MobiDB-lite"/>
    </source>
</evidence>
<organism evidence="11 12">
    <name type="scientific">Perilla frutescens var. hirtella</name>
    <name type="common">Perilla citriodora</name>
    <name type="synonym">Perilla setoyensis</name>
    <dbReference type="NCBI Taxonomy" id="608512"/>
    <lineage>
        <taxon>Eukaryota</taxon>
        <taxon>Viridiplantae</taxon>
        <taxon>Streptophyta</taxon>
        <taxon>Embryophyta</taxon>
        <taxon>Tracheophyta</taxon>
        <taxon>Spermatophyta</taxon>
        <taxon>Magnoliopsida</taxon>
        <taxon>eudicotyledons</taxon>
        <taxon>Gunneridae</taxon>
        <taxon>Pentapetalae</taxon>
        <taxon>asterids</taxon>
        <taxon>lamiids</taxon>
        <taxon>Lamiales</taxon>
        <taxon>Lamiaceae</taxon>
        <taxon>Nepetoideae</taxon>
        <taxon>Elsholtzieae</taxon>
        <taxon>Perilla</taxon>
    </lineage>
</organism>
<feature type="transmembrane region" description="Helical" evidence="8">
    <location>
        <begin position="299"/>
        <end position="320"/>
    </location>
</feature>
<keyword evidence="5 8" id="KW-0812">Transmembrane</keyword>
<evidence type="ECO:0000256" key="6">
    <source>
        <dbReference type="ARBA" id="ARBA00022989"/>
    </source>
</evidence>
<dbReference type="GO" id="GO:0005886">
    <property type="term" value="C:plasma membrane"/>
    <property type="evidence" value="ECO:0007669"/>
    <property type="project" value="UniProtKB-SubCell"/>
</dbReference>
<keyword evidence="6 8" id="KW-1133">Transmembrane helix</keyword>
<feature type="compositionally biased region" description="Polar residues" evidence="9">
    <location>
        <begin position="70"/>
        <end position="101"/>
    </location>
</feature>
<feature type="region of interest" description="Disordered" evidence="9">
    <location>
        <begin position="176"/>
        <end position="196"/>
    </location>
</feature>
<evidence type="ECO:0000256" key="7">
    <source>
        <dbReference type="ARBA" id="ARBA00023136"/>
    </source>
</evidence>
<dbReference type="Proteomes" id="UP001190926">
    <property type="component" value="Unassembled WGS sequence"/>
</dbReference>
<keyword evidence="4 8" id="KW-1003">Cell membrane</keyword>
<dbReference type="PANTHER" id="PTHR33573">
    <property type="entry name" value="CASP-LIKE PROTEIN 4A4"/>
    <property type="match status" value="1"/>
</dbReference>
<name>A0AAD4P981_PERFH</name>
<comment type="similarity">
    <text evidence="2 8">Belongs to the Casparian strip membrane proteins (CASP) family.</text>
</comment>
<evidence type="ECO:0000259" key="10">
    <source>
        <dbReference type="Pfam" id="PF04535"/>
    </source>
</evidence>
<reference evidence="11 12" key="1">
    <citation type="journal article" date="2021" name="Nat. Commun.">
        <title>Incipient diploidization of the medicinal plant Perilla within 10,000 years.</title>
        <authorList>
            <person name="Zhang Y."/>
            <person name="Shen Q."/>
            <person name="Leng L."/>
            <person name="Zhang D."/>
            <person name="Chen S."/>
            <person name="Shi Y."/>
            <person name="Ning Z."/>
            <person name="Chen S."/>
        </authorList>
    </citation>
    <scope>NUCLEOTIDE SEQUENCE [LARGE SCALE GENOMIC DNA]</scope>
    <source>
        <strain evidence="12">cv. PC099</strain>
    </source>
</reference>
<feature type="compositionally biased region" description="Polar residues" evidence="9">
    <location>
        <begin position="43"/>
        <end position="59"/>
    </location>
</feature>
<evidence type="ECO:0000256" key="8">
    <source>
        <dbReference type="RuleBase" id="RU361233"/>
    </source>
</evidence>
<evidence type="ECO:0000256" key="2">
    <source>
        <dbReference type="ARBA" id="ARBA00007651"/>
    </source>
</evidence>
<evidence type="ECO:0000256" key="3">
    <source>
        <dbReference type="ARBA" id="ARBA00011489"/>
    </source>
</evidence>
<comment type="subcellular location">
    <subcellularLocation>
        <location evidence="1 8">Cell membrane</location>
        <topology evidence="1 8">Multi-pass membrane protein</topology>
    </subcellularLocation>
</comment>
<accession>A0AAD4P981</accession>
<sequence>MENQDKQPPPPETDYLASASPPKAANPASSPPQSNRNSGDHISLSSPVGSPEGSYSSPLHSKHNSEDHISLSSPPGNSPARSSAVSDHITINHSRGSSPEYENNRSPEKKPPARSSLDSEYITFDHLQEKEEPRLPKKKTPAVTVSKDVYKGPVKDRVVVEGPMAVVSRAVMEEPKAVAPKTDPGPEVAGGGSRRRRVNPSLSILRRTEREKMVRKAALGFRVFGFLFCLIAFAVMAADRNQGWALDSFDHYREFRYCMSVNVIGFAYSGAQALDMSYNLATGKYIMHRQQKLRHYFDFAADQMIAYLLISASSSAAIRIDDWQLNWGKDKFPDMATASVAMSFLAFVALALSSLISGYALCSSKST</sequence>
<dbReference type="PANTHER" id="PTHR33573:SF38">
    <property type="entry name" value="CASP-LIKE PROTEIN 4A1"/>
    <property type="match status" value="1"/>
</dbReference>
<evidence type="ECO:0000256" key="4">
    <source>
        <dbReference type="ARBA" id="ARBA00022475"/>
    </source>
</evidence>
<feature type="domain" description="Casparian strip membrane protein" evidence="10">
    <location>
        <begin position="212"/>
        <end position="349"/>
    </location>
</feature>
<feature type="transmembrane region" description="Helical" evidence="8">
    <location>
        <begin position="217"/>
        <end position="237"/>
    </location>
</feature>
<evidence type="ECO:0000256" key="5">
    <source>
        <dbReference type="ARBA" id="ARBA00022692"/>
    </source>
</evidence>
<feature type="region of interest" description="Disordered" evidence="9">
    <location>
        <begin position="1"/>
        <end position="120"/>
    </location>
</feature>
<dbReference type="EMBL" id="SDAM02000099">
    <property type="protein sequence ID" value="KAH6830457.1"/>
    <property type="molecule type" value="Genomic_DNA"/>
</dbReference>
<dbReference type="InterPro" id="IPR006702">
    <property type="entry name" value="CASP_dom"/>
</dbReference>
<comment type="caution">
    <text evidence="11">The sequence shown here is derived from an EMBL/GenBank/DDBJ whole genome shotgun (WGS) entry which is preliminary data.</text>
</comment>
<proteinExistence type="inferred from homology"/>
<evidence type="ECO:0000313" key="11">
    <source>
        <dbReference type="EMBL" id="KAH6830457.1"/>
    </source>
</evidence>